<proteinExistence type="predicted"/>
<gene>
    <name evidence="1" type="ORF">TRM7557_00473</name>
</gene>
<dbReference type="STRING" id="928856.SAMN04488049_103312"/>
<dbReference type="RefSeq" id="WP_058288606.1">
    <property type="nucleotide sequence ID" value="NZ_CYSD01000012.1"/>
</dbReference>
<dbReference type="InterPro" id="IPR007435">
    <property type="entry name" value="DUF484"/>
</dbReference>
<sequence length="240" mass="26064">MSTKSPTALPLADDAREKILSAPEVILEDQAVMRALVGANERAMGANVIDMRGLAMERLEARLDRLEDTHRSVIAAAYENLAGTNQIQRAVLRLLDPVDFNAFLAALRGDLPEILRVDALALVLESAEADGASSVTSMSDVLKICAEGFCNEYLSDERGRASERPVLLRQIDGGSTRVFGAAAADIQSEACLRLDLGTGRLPALLVLGSRDEYQFTTQHGTDLLGFFGGVFERCLRRWLS</sequence>
<organism evidence="1 2">
    <name type="scientific">Tritonibacter multivorans</name>
    <dbReference type="NCBI Taxonomy" id="928856"/>
    <lineage>
        <taxon>Bacteria</taxon>
        <taxon>Pseudomonadati</taxon>
        <taxon>Pseudomonadota</taxon>
        <taxon>Alphaproteobacteria</taxon>
        <taxon>Rhodobacterales</taxon>
        <taxon>Paracoccaceae</taxon>
        <taxon>Tritonibacter</taxon>
    </lineage>
</organism>
<keyword evidence="2" id="KW-1185">Reference proteome</keyword>
<reference evidence="1 2" key="1">
    <citation type="submission" date="2015-09" db="EMBL/GenBank/DDBJ databases">
        <authorList>
            <consortium name="Swine Surveillance"/>
        </authorList>
    </citation>
    <scope>NUCLEOTIDE SEQUENCE [LARGE SCALE GENOMIC DNA]</scope>
    <source>
        <strain evidence="1 2">CECT 7557</strain>
    </source>
</reference>
<dbReference type="EMBL" id="CYSD01000012">
    <property type="protein sequence ID" value="CUH75609.1"/>
    <property type="molecule type" value="Genomic_DNA"/>
</dbReference>
<dbReference type="Proteomes" id="UP000052022">
    <property type="component" value="Unassembled WGS sequence"/>
</dbReference>
<name>A0A0N7LYR6_9RHOB</name>
<dbReference type="AlphaFoldDB" id="A0A0N7LYR6"/>
<protein>
    <recommendedName>
        <fullName evidence="3">Recombinase XerC</fullName>
    </recommendedName>
</protein>
<evidence type="ECO:0000313" key="2">
    <source>
        <dbReference type="Proteomes" id="UP000052022"/>
    </source>
</evidence>
<evidence type="ECO:0000313" key="1">
    <source>
        <dbReference type="EMBL" id="CUH75609.1"/>
    </source>
</evidence>
<dbReference type="OrthoDB" id="7200179at2"/>
<dbReference type="Pfam" id="PF04340">
    <property type="entry name" value="DUF484"/>
    <property type="match status" value="1"/>
</dbReference>
<evidence type="ECO:0008006" key="3">
    <source>
        <dbReference type="Google" id="ProtNLM"/>
    </source>
</evidence>
<dbReference type="InterPro" id="IPR029016">
    <property type="entry name" value="GAF-like_dom_sf"/>
</dbReference>
<accession>A0A0N7LYR6</accession>
<dbReference type="Gene3D" id="3.30.450.40">
    <property type="match status" value="1"/>
</dbReference>